<dbReference type="EnsemblPlants" id="OBART03G24470.1">
    <property type="protein sequence ID" value="OBART03G24470.1"/>
    <property type="gene ID" value="OBART03G24470"/>
</dbReference>
<reference evidence="1" key="1">
    <citation type="journal article" date="2009" name="Rice">
        <title>De Novo Next Generation Sequencing of Plant Genomes.</title>
        <authorList>
            <person name="Rounsley S."/>
            <person name="Marri P.R."/>
            <person name="Yu Y."/>
            <person name="He R."/>
            <person name="Sisneros N."/>
            <person name="Goicoechea J.L."/>
            <person name="Lee S.J."/>
            <person name="Angelova A."/>
            <person name="Kudrna D."/>
            <person name="Luo M."/>
            <person name="Affourtit J."/>
            <person name="Desany B."/>
            <person name="Knight J."/>
            <person name="Niazi F."/>
            <person name="Egholm M."/>
            <person name="Wing R.A."/>
        </authorList>
    </citation>
    <scope>NUCLEOTIDE SEQUENCE [LARGE SCALE GENOMIC DNA]</scope>
    <source>
        <strain evidence="1">cv. IRGC 105608</strain>
    </source>
</reference>
<sequence length="55" mass="6048">MARDLRAAVEVAKGLKQITCPSFVGATLSFYMNTIFKMVNATPLEQKRMGPKSVT</sequence>
<protein>
    <submittedName>
        <fullName evidence="1">Uncharacterized protein</fullName>
    </submittedName>
</protein>
<dbReference type="PaxDb" id="65489-OBART03G24470.1"/>
<keyword evidence="2" id="KW-1185">Reference proteome</keyword>
<dbReference type="Gramene" id="OBART03G24470.1">
    <property type="protein sequence ID" value="OBART03G24470.1"/>
    <property type="gene ID" value="OBART03G24470"/>
</dbReference>
<reference evidence="1" key="2">
    <citation type="submission" date="2015-03" db="UniProtKB">
        <authorList>
            <consortium name="EnsemblPlants"/>
        </authorList>
    </citation>
    <scope>IDENTIFICATION</scope>
</reference>
<dbReference type="AlphaFoldDB" id="A0A0D3FKU0"/>
<dbReference type="Proteomes" id="UP000026960">
    <property type="component" value="Chromosome 3"/>
</dbReference>
<evidence type="ECO:0000313" key="2">
    <source>
        <dbReference type="Proteomes" id="UP000026960"/>
    </source>
</evidence>
<proteinExistence type="predicted"/>
<organism evidence="1">
    <name type="scientific">Oryza barthii</name>
    <dbReference type="NCBI Taxonomy" id="65489"/>
    <lineage>
        <taxon>Eukaryota</taxon>
        <taxon>Viridiplantae</taxon>
        <taxon>Streptophyta</taxon>
        <taxon>Embryophyta</taxon>
        <taxon>Tracheophyta</taxon>
        <taxon>Spermatophyta</taxon>
        <taxon>Magnoliopsida</taxon>
        <taxon>Liliopsida</taxon>
        <taxon>Poales</taxon>
        <taxon>Poaceae</taxon>
        <taxon>BOP clade</taxon>
        <taxon>Oryzoideae</taxon>
        <taxon>Oryzeae</taxon>
        <taxon>Oryzinae</taxon>
        <taxon>Oryza</taxon>
    </lineage>
</organism>
<accession>A0A0D3FKU0</accession>
<dbReference type="HOGENOM" id="CLU_3035542_0_0_1"/>
<evidence type="ECO:0000313" key="1">
    <source>
        <dbReference type="EnsemblPlants" id="OBART03G24470.1"/>
    </source>
</evidence>
<name>A0A0D3FKU0_9ORYZ</name>